<keyword evidence="2" id="KW-1185">Reference proteome</keyword>
<comment type="caution">
    <text evidence="1">The sequence shown here is derived from an EMBL/GenBank/DDBJ whole genome shotgun (WGS) entry which is preliminary data.</text>
</comment>
<dbReference type="EMBL" id="JBEZVI010000006">
    <property type="protein sequence ID" value="MEU3710386.1"/>
    <property type="molecule type" value="Genomic_DNA"/>
</dbReference>
<evidence type="ECO:0000313" key="1">
    <source>
        <dbReference type="EMBL" id="MEU3710386.1"/>
    </source>
</evidence>
<protein>
    <submittedName>
        <fullName evidence="1">Uncharacterized protein</fullName>
    </submittedName>
</protein>
<name>A0ABV2YY74_9ACTN</name>
<dbReference type="Proteomes" id="UP001550853">
    <property type="component" value="Unassembled WGS sequence"/>
</dbReference>
<gene>
    <name evidence="1" type="ORF">AB0E61_09810</name>
</gene>
<proteinExistence type="predicted"/>
<reference evidence="1 2" key="1">
    <citation type="submission" date="2024-06" db="EMBL/GenBank/DDBJ databases">
        <title>The Natural Products Discovery Center: Release of the First 8490 Sequenced Strains for Exploring Actinobacteria Biosynthetic Diversity.</title>
        <authorList>
            <person name="Kalkreuter E."/>
            <person name="Kautsar S.A."/>
            <person name="Yang D."/>
            <person name="Bader C.D."/>
            <person name="Teijaro C.N."/>
            <person name="Fluegel L."/>
            <person name="Davis C.M."/>
            <person name="Simpson J.R."/>
            <person name="Lauterbach L."/>
            <person name="Steele A.D."/>
            <person name="Gui C."/>
            <person name="Meng S."/>
            <person name="Li G."/>
            <person name="Viehrig K."/>
            <person name="Ye F."/>
            <person name="Su P."/>
            <person name="Kiefer A.F."/>
            <person name="Nichols A."/>
            <person name="Cepeda A.J."/>
            <person name="Yan W."/>
            <person name="Fan B."/>
            <person name="Jiang Y."/>
            <person name="Adhikari A."/>
            <person name="Zheng C.-J."/>
            <person name="Schuster L."/>
            <person name="Cowan T.M."/>
            <person name="Smanski M.J."/>
            <person name="Chevrette M.G."/>
            <person name="De Carvalho L.P.S."/>
            <person name="Shen B."/>
        </authorList>
    </citation>
    <scope>NUCLEOTIDE SEQUENCE [LARGE SCALE GENOMIC DNA]</scope>
    <source>
        <strain evidence="1 2">NPDC033039</strain>
    </source>
</reference>
<dbReference type="RefSeq" id="WP_157848064.1">
    <property type="nucleotide sequence ID" value="NZ_JBEZVI010000006.1"/>
</dbReference>
<accession>A0ABV2YY74</accession>
<evidence type="ECO:0000313" key="2">
    <source>
        <dbReference type="Proteomes" id="UP001550853"/>
    </source>
</evidence>
<sequence>MTHPQEEPAGLDPAQALGRWRGFAEYCREGYPWEVEDYLTDIAIRSALEKTLTEASSDPRTLALRSTLSEVDASLRDAFTKEAFPRTLVEKWWIRNVPEYASREFCKEFEKVYRISITPKSMFDTDLNAMARKIESGTPAREVYTYAKSNMWYVTKEPALLFRACILLTPLDRRKRRTLWSWANGELADSELATVFDSPESPDEQTPQR</sequence>
<organism evidence="1 2">
    <name type="scientific">Streptomyces catenulae</name>
    <dbReference type="NCBI Taxonomy" id="66875"/>
    <lineage>
        <taxon>Bacteria</taxon>
        <taxon>Bacillati</taxon>
        <taxon>Actinomycetota</taxon>
        <taxon>Actinomycetes</taxon>
        <taxon>Kitasatosporales</taxon>
        <taxon>Streptomycetaceae</taxon>
        <taxon>Streptomyces</taxon>
    </lineage>
</organism>